<evidence type="ECO:0000313" key="3">
    <source>
        <dbReference type="Proteomes" id="UP000186168"/>
    </source>
</evidence>
<gene>
    <name evidence="2" type="ORF">SPAR_30291</name>
</gene>
<comment type="caution">
    <text evidence="2">The sequence shown here is derived from an EMBL/GenBank/DDBJ whole genome shotgun (WGS) entry which is preliminary data.</text>
</comment>
<feature type="compositionally biased region" description="Low complexity" evidence="1">
    <location>
        <begin position="70"/>
        <end position="81"/>
    </location>
</feature>
<evidence type="ECO:0000313" key="2">
    <source>
        <dbReference type="EMBL" id="OMI35653.1"/>
    </source>
</evidence>
<feature type="region of interest" description="Disordered" evidence="1">
    <location>
        <begin position="61"/>
        <end position="84"/>
    </location>
</feature>
<accession>A0A1R1SBI7</accession>
<reference evidence="2 3" key="1">
    <citation type="submission" date="2013-05" db="EMBL/GenBank/DDBJ databases">
        <title>Genome sequence of Streptomyces sparsogenes DSM 40356.</title>
        <authorList>
            <person name="Coyne S."/>
            <person name="Seebeck F.P."/>
        </authorList>
    </citation>
    <scope>NUCLEOTIDE SEQUENCE [LARGE SCALE GENOMIC DNA]</scope>
    <source>
        <strain evidence="2 3">DSM 40356</strain>
    </source>
</reference>
<evidence type="ECO:0000256" key="1">
    <source>
        <dbReference type="SAM" id="MobiDB-lite"/>
    </source>
</evidence>
<dbReference type="RefSeq" id="WP_143615492.1">
    <property type="nucleotide sequence ID" value="NZ_ASQP01000391.1"/>
</dbReference>
<keyword evidence="3" id="KW-1185">Reference proteome</keyword>
<dbReference type="AlphaFoldDB" id="A0A1R1SBI7"/>
<organism evidence="2 3">
    <name type="scientific">Streptomyces sparsogenes DSM 40356</name>
    <dbReference type="NCBI Taxonomy" id="1331668"/>
    <lineage>
        <taxon>Bacteria</taxon>
        <taxon>Bacillati</taxon>
        <taxon>Actinomycetota</taxon>
        <taxon>Actinomycetes</taxon>
        <taxon>Kitasatosporales</taxon>
        <taxon>Streptomycetaceae</taxon>
        <taxon>Streptomyces</taxon>
    </lineage>
</organism>
<proteinExistence type="predicted"/>
<protein>
    <submittedName>
        <fullName evidence="2">Uncharacterized protein</fullName>
    </submittedName>
</protein>
<dbReference type="EMBL" id="ASQP01000391">
    <property type="protein sequence ID" value="OMI35653.1"/>
    <property type="molecule type" value="Genomic_DNA"/>
</dbReference>
<dbReference type="Proteomes" id="UP000186168">
    <property type="component" value="Unassembled WGS sequence"/>
</dbReference>
<name>A0A1R1SBI7_9ACTN</name>
<sequence length="224" mass="24240">MADLHLTFSDIGAAGVLLLCLTGQNYSTISTATATHHRADGHTGTTGTAVVDLVKPRRGRDRAHMPTAFSSSAPGRPGGSPHRQFDLHTPFGVYALLVDLAGPARAHVGTDLLLVFFCSKGVEKARGFRTGLPNAILASWSRGANLRADALGEDGLPIPLVVDSRRLRMSWLEHTSSRSRTRNGRWRTSIWPATAATSPRTRRSSRPCWGSSWRARGPCRSCEC</sequence>